<gene>
    <name evidence="1" type="ORF">CR513_40451</name>
</gene>
<dbReference type="Proteomes" id="UP000257109">
    <property type="component" value="Unassembled WGS sequence"/>
</dbReference>
<organism evidence="1 2">
    <name type="scientific">Mucuna pruriens</name>
    <name type="common">Velvet bean</name>
    <name type="synonym">Dolichos pruriens</name>
    <dbReference type="NCBI Taxonomy" id="157652"/>
    <lineage>
        <taxon>Eukaryota</taxon>
        <taxon>Viridiplantae</taxon>
        <taxon>Streptophyta</taxon>
        <taxon>Embryophyta</taxon>
        <taxon>Tracheophyta</taxon>
        <taxon>Spermatophyta</taxon>
        <taxon>Magnoliopsida</taxon>
        <taxon>eudicotyledons</taxon>
        <taxon>Gunneridae</taxon>
        <taxon>Pentapetalae</taxon>
        <taxon>rosids</taxon>
        <taxon>fabids</taxon>
        <taxon>Fabales</taxon>
        <taxon>Fabaceae</taxon>
        <taxon>Papilionoideae</taxon>
        <taxon>50 kb inversion clade</taxon>
        <taxon>NPAAA clade</taxon>
        <taxon>indigoferoid/millettioid clade</taxon>
        <taxon>Phaseoleae</taxon>
        <taxon>Mucuna</taxon>
    </lineage>
</organism>
<feature type="non-terminal residue" evidence="1">
    <location>
        <position position="1"/>
    </location>
</feature>
<dbReference type="EMBL" id="QJKJ01008620">
    <property type="protein sequence ID" value="RDX79155.1"/>
    <property type="molecule type" value="Genomic_DNA"/>
</dbReference>
<keyword evidence="2" id="KW-1185">Reference proteome</keyword>
<name>A0A371FLD1_MUCPR</name>
<sequence>MHKRGKMKGKGGVELNGIVSTLTKNEVAAGSHQNLPKKIFSIPCTIDDYTFAHAMLDLRALINVMPTSVYKSLNFGALEPTRMTI</sequence>
<dbReference type="PANTHER" id="PTHR33067">
    <property type="entry name" value="RNA-DIRECTED DNA POLYMERASE-RELATED"/>
    <property type="match status" value="1"/>
</dbReference>
<evidence type="ECO:0000313" key="1">
    <source>
        <dbReference type="EMBL" id="RDX79155.1"/>
    </source>
</evidence>
<dbReference type="AlphaFoldDB" id="A0A371FLD1"/>
<dbReference type="PANTHER" id="PTHR33067:SF9">
    <property type="entry name" value="RNA-DIRECTED DNA POLYMERASE"/>
    <property type="match status" value="1"/>
</dbReference>
<protein>
    <submittedName>
        <fullName evidence="1">Uncharacterized protein</fullName>
    </submittedName>
</protein>
<evidence type="ECO:0000313" key="2">
    <source>
        <dbReference type="Proteomes" id="UP000257109"/>
    </source>
</evidence>
<reference evidence="1" key="1">
    <citation type="submission" date="2018-05" db="EMBL/GenBank/DDBJ databases">
        <title>Draft genome of Mucuna pruriens seed.</title>
        <authorList>
            <person name="Nnadi N.E."/>
            <person name="Vos R."/>
            <person name="Hasami M.H."/>
            <person name="Devisetty U.K."/>
            <person name="Aguiy J.C."/>
        </authorList>
    </citation>
    <scope>NUCLEOTIDE SEQUENCE [LARGE SCALE GENOMIC DNA]</scope>
    <source>
        <strain evidence="1">JCA_2017</strain>
    </source>
</reference>
<dbReference type="OrthoDB" id="778454at2759"/>
<accession>A0A371FLD1</accession>
<comment type="caution">
    <text evidence="1">The sequence shown here is derived from an EMBL/GenBank/DDBJ whole genome shotgun (WGS) entry which is preliminary data.</text>
</comment>
<proteinExistence type="predicted"/>